<dbReference type="Gene3D" id="2.40.128.270">
    <property type="match status" value="1"/>
</dbReference>
<dbReference type="InterPro" id="IPR053147">
    <property type="entry name" value="Hsp_HslJ-like"/>
</dbReference>
<feature type="signal peptide" evidence="1">
    <location>
        <begin position="1"/>
        <end position="18"/>
    </location>
</feature>
<evidence type="ECO:0000259" key="2">
    <source>
        <dbReference type="Pfam" id="PF03724"/>
    </source>
</evidence>
<evidence type="ECO:0000313" key="4">
    <source>
        <dbReference type="Proteomes" id="UP000244810"/>
    </source>
</evidence>
<keyword evidence="4" id="KW-1185">Reference proteome</keyword>
<feature type="chain" id="PRO_5015787482" description="DUF306 domain-containing protein" evidence="1">
    <location>
        <begin position="19"/>
        <end position="131"/>
    </location>
</feature>
<proteinExistence type="predicted"/>
<feature type="domain" description="DUF306" evidence="2">
    <location>
        <begin position="26"/>
        <end position="120"/>
    </location>
</feature>
<dbReference type="RefSeq" id="WP_107749750.1">
    <property type="nucleotide sequence ID" value="NZ_QBKF01000001.1"/>
</dbReference>
<dbReference type="InterPro" id="IPR038670">
    <property type="entry name" value="HslJ-like_sf"/>
</dbReference>
<sequence length="131" mass="13979">MRRLLPLIVALLATPAMAEVPRLSPEGEWLASLVGPLDLTAEDGVVLRFTKGRIAGSAGCNRFFGGYSLMPGMSFDGIGTTRMACTGRRAEVEAAFLAALAQVNDWRLGEDDSLELLLDGDALLRAFPVAQ</sequence>
<protein>
    <recommendedName>
        <fullName evidence="2">DUF306 domain-containing protein</fullName>
    </recommendedName>
</protein>
<evidence type="ECO:0000313" key="3">
    <source>
        <dbReference type="EMBL" id="PVE49246.1"/>
    </source>
</evidence>
<keyword evidence="1" id="KW-0732">Signal</keyword>
<organism evidence="3 4">
    <name type="scientific">Pararhodobacter aggregans</name>
    <dbReference type="NCBI Taxonomy" id="404875"/>
    <lineage>
        <taxon>Bacteria</taxon>
        <taxon>Pseudomonadati</taxon>
        <taxon>Pseudomonadota</taxon>
        <taxon>Alphaproteobacteria</taxon>
        <taxon>Rhodobacterales</taxon>
        <taxon>Paracoccaceae</taxon>
        <taxon>Pararhodobacter</taxon>
    </lineage>
</organism>
<dbReference type="PANTHER" id="PTHR35535:SF1">
    <property type="entry name" value="HEAT SHOCK PROTEIN HSLJ"/>
    <property type="match status" value="1"/>
</dbReference>
<name>A0A2T7UXE2_9RHOB</name>
<dbReference type="Proteomes" id="UP000244810">
    <property type="component" value="Unassembled WGS sequence"/>
</dbReference>
<dbReference type="EMBL" id="QDDR01000001">
    <property type="protein sequence ID" value="PVE49246.1"/>
    <property type="molecule type" value="Genomic_DNA"/>
</dbReference>
<accession>A0A2T7UXE2</accession>
<dbReference type="Pfam" id="PF03724">
    <property type="entry name" value="META"/>
    <property type="match status" value="1"/>
</dbReference>
<reference evidence="3 4" key="1">
    <citation type="journal article" date="2011" name="Syst. Appl. Microbiol.">
        <title>Defluviimonas denitrificans gen. nov., sp. nov., and Pararhodobacter aggregans gen. nov., sp. nov., non-phototrophic Rhodobacteraceae from the biofilter of a marine aquaculture.</title>
        <authorList>
            <person name="Foesel B.U."/>
            <person name="Drake H.L."/>
            <person name="Schramm A."/>
        </authorList>
    </citation>
    <scope>NUCLEOTIDE SEQUENCE [LARGE SCALE GENOMIC DNA]</scope>
    <source>
        <strain evidence="3 4">D1-19</strain>
    </source>
</reference>
<gene>
    <name evidence="3" type="ORF">DDE23_02225</name>
</gene>
<dbReference type="OrthoDB" id="7777568at2"/>
<comment type="caution">
    <text evidence="3">The sequence shown here is derived from an EMBL/GenBank/DDBJ whole genome shotgun (WGS) entry which is preliminary data.</text>
</comment>
<dbReference type="InterPro" id="IPR005184">
    <property type="entry name" value="DUF306_Meta_HslJ"/>
</dbReference>
<dbReference type="PANTHER" id="PTHR35535">
    <property type="entry name" value="HEAT SHOCK PROTEIN HSLJ"/>
    <property type="match status" value="1"/>
</dbReference>
<evidence type="ECO:0000256" key="1">
    <source>
        <dbReference type="SAM" id="SignalP"/>
    </source>
</evidence>
<dbReference type="AlphaFoldDB" id="A0A2T7UXE2"/>